<evidence type="ECO:0000313" key="1">
    <source>
        <dbReference type="EMBL" id="OQO71089.1"/>
    </source>
</evidence>
<name>A0A1V8YMZ2_9ENTE</name>
<reference evidence="1 2" key="1">
    <citation type="journal article" date="2017" name="BMC Microbiol.">
        <title>Comparative genomics of Enterococcus spp. isolated from bovine feces.</title>
        <authorList>
            <person name="Beukers A.G."/>
            <person name="Zaheer R."/>
            <person name="Goji N."/>
            <person name="Amoako K.K."/>
            <person name="Chaves A.V."/>
            <person name="Ward M.P."/>
            <person name="McAllister T.A."/>
        </authorList>
    </citation>
    <scope>NUCLEOTIDE SEQUENCE [LARGE SCALE GENOMIC DNA]</scope>
    <source>
        <strain evidence="1 2">F1129D 143</strain>
    </source>
</reference>
<dbReference type="RefSeq" id="WP_081182625.1">
    <property type="nucleotide sequence ID" value="NZ_MJEA01000002.1"/>
</dbReference>
<dbReference type="STRING" id="112904.BH747_03570"/>
<dbReference type="AlphaFoldDB" id="A0A1V8YMZ2"/>
<dbReference type="Proteomes" id="UP000192477">
    <property type="component" value="Unassembled WGS sequence"/>
</dbReference>
<proteinExistence type="predicted"/>
<evidence type="ECO:0000313" key="2">
    <source>
        <dbReference type="Proteomes" id="UP000192477"/>
    </source>
</evidence>
<organism evidence="1 2">
    <name type="scientific">Enterococcus villorum</name>
    <dbReference type="NCBI Taxonomy" id="112904"/>
    <lineage>
        <taxon>Bacteria</taxon>
        <taxon>Bacillati</taxon>
        <taxon>Bacillota</taxon>
        <taxon>Bacilli</taxon>
        <taxon>Lactobacillales</taxon>
        <taxon>Enterococcaceae</taxon>
        <taxon>Enterococcus</taxon>
    </lineage>
</organism>
<sequence length="294" mass="34850">MAKLPILLVAKDKSLYFFPTINTFDVISGRDLLDPVYFTFFHPKLKEYELIIFLDYGFEMEMAIRVRSYTKAKMVLFFWNHFKEEHFQLLKQAQNNSAIDEVYHFDRLEAKELGILHNSSFYSKNMKMPDVEITSDLFFGATDNGRKEQAESYKKKFEQQGLKTNYFILPSRGNDQPNYLSYAEYLELTAHSRGILELLRAGQRGVTLRTFESIYFEKKIVTSNEAITSYRFYNPKNMFLLQGRELDELSTFLHTPYQAVENELLDFFDASHWAQRFLEMEKGVFERYEYCGEE</sequence>
<gene>
    <name evidence="1" type="ORF">BH747_03570</name>
</gene>
<accession>A0A1V8YMZ2</accession>
<dbReference type="OrthoDB" id="3251881at2"/>
<dbReference type="EMBL" id="MJEA01000002">
    <property type="protein sequence ID" value="OQO71089.1"/>
    <property type="molecule type" value="Genomic_DNA"/>
</dbReference>
<protein>
    <submittedName>
        <fullName evidence="1">Oligosaccharide biosynthesis protein Alg14</fullName>
    </submittedName>
</protein>
<comment type="caution">
    <text evidence="1">The sequence shown here is derived from an EMBL/GenBank/DDBJ whole genome shotgun (WGS) entry which is preliminary data.</text>
</comment>